<evidence type="ECO:0008006" key="6">
    <source>
        <dbReference type="Google" id="ProtNLM"/>
    </source>
</evidence>
<dbReference type="GO" id="GO:0032222">
    <property type="term" value="P:regulation of synaptic transmission, cholinergic"/>
    <property type="evidence" value="ECO:0007669"/>
    <property type="project" value="InterPro"/>
</dbReference>
<keyword evidence="2" id="KW-0325">Glycoprotein</keyword>
<protein>
    <recommendedName>
        <fullName evidence="6">Protein quiver</fullName>
    </recommendedName>
</protein>
<dbReference type="Proteomes" id="UP001374579">
    <property type="component" value="Unassembled WGS sequence"/>
</dbReference>
<keyword evidence="1 3" id="KW-0732">Signal</keyword>
<evidence type="ECO:0000256" key="2">
    <source>
        <dbReference type="ARBA" id="ARBA00023180"/>
    </source>
</evidence>
<sequence>MHWTLRSVYSGVMALLLHLSVHVEAGIGCFKCSSINGSVPGCRDPFHPAMGDFYHRFCRQTVTHRVGQFPAKYCTKIKGINTRTKAELLVRSCDMESGFDNTCGTFIFEGDEYHGCLMSCKSHACNSAVSSFSAGGCGWSRWWSSYGRSLVVLWIVSIFSGIIL</sequence>
<proteinExistence type="predicted"/>
<dbReference type="EMBL" id="JBAMIC010000010">
    <property type="protein sequence ID" value="KAK7102268.1"/>
    <property type="molecule type" value="Genomic_DNA"/>
</dbReference>
<evidence type="ECO:0000256" key="1">
    <source>
        <dbReference type="ARBA" id="ARBA00022729"/>
    </source>
</evidence>
<dbReference type="PANTHER" id="PTHR38332">
    <property type="entry name" value="PROTEIN CBG11604"/>
    <property type="match status" value="1"/>
</dbReference>
<dbReference type="AlphaFoldDB" id="A0AAN9BBJ2"/>
<evidence type="ECO:0000313" key="5">
    <source>
        <dbReference type="Proteomes" id="UP001374579"/>
    </source>
</evidence>
<dbReference type="PANTHER" id="PTHR38332:SF2">
    <property type="entry name" value="PROTEIN QUIVER"/>
    <property type="match status" value="1"/>
</dbReference>
<organism evidence="4 5">
    <name type="scientific">Littorina saxatilis</name>
    <dbReference type="NCBI Taxonomy" id="31220"/>
    <lineage>
        <taxon>Eukaryota</taxon>
        <taxon>Metazoa</taxon>
        <taxon>Spiralia</taxon>
        <taxon>Lophotrochozoa</taxon>
        <taxon>Mollusca</taxon>
        <taxon>Gastropoda</taxon>
        <taxon>Caenogastropoda</taxon>
        <taxon>Littorinimorpha</taxon>
        <taxon>Littorinoidea</taxon>
        <taxon>Littorinidae</taxon>
        <taxon>Littorina</taxon>
    </lineage>
</organism>
<gene>
    <name evidence="4" type="ORF">V1264_020512</name>
</gene>
<keyword evidence="5" id="KW-1185">Reference proteome</keyword>
<evidence type="ECO:0000313" key="4">
    <source>
        <dbReference type="EMBL" id="KAK7102268.1"/>
    </source>
</evidence>
<feature type="chain" id="PRO_5042902002" description="Protein quiver" evidence="3">
    <location>
        <begin position="26"/>
        <end position="164"/>
    </location>
</feature>
<dbReference type="Pfam" id="PF17064">
    <property type="entry name" value="QVR"/>
    <property type="match status" value="1"/>
</dbReference>
<reference evidence="4 5" key="1">
    <citation type="submission" date="2024-02" db="EMBL/GenBank/DDBJ databases">
        <title>Chromosome-scale genome assembly of the rough periwinkle Littorina saxatilis.</title>
        <authorList>
            <person name="De Jode A."/>
            <person name="Faria R."/>
            <person name="Formenti G."/>
            <person name="Sims Y."/>
            <person name="Smith T.P."/>
            <person name="Tracey A."/>
            <person name="Wood J.M.D."/>
            <person name="Zagrodzka Z.B."/>
            <person name="Johannesson K."/>
            <person name="Butlin R.K."/>
            <person name="Leder E.H."/>
        </authorList>
    </citation>
    <scope>NUCLEOTIDE SEQUENCE [LARGE SCALE GENOMIC DNA]</scope>
    <source>
        <strain evidence="4">Snail1</strain>
        <tissue evidence="4">Muscle</tissue>
    </source>
</reference>
<name>A0AAN9BBJ2_9CAEN</name>
<accession>A0AAN9BBJ2</accession>
<evidence type="ECO:0000256" key="3">
    <source>
        <dbReference type="SAM" id="SignalP"/>
    </source>
</evidence>
<dbReference type="InterPro" id="IPR031424">
    <property type="entry name" value="QVR-like"/>
</dbReference>
<comment type="caution">
    <text evidence="4">The sequence shown here is derived from an EMBL/GenBank/DDBJ whole genome shotgun (WGS) entry which is preliminary data.</text>
</comment>
<feature type="signal peptide" evidence="3">
    <location>
        <begin position="1"/>
        <end position="25"/>
    </location>
</feature>
<dbReference type="GO" id="GO:0030431">
    <property type="term" value="P:sleep"/>
    <property type="evidence" value="ECO:0007669"/>
    <property type="project" value="InterPro"/>
</dbReference>